<sequence length="751" mass="79214">MSAARKSVVSARRGLLCSSAIAVGLALGVMGPGSVSAQERTASYDIQGQSLATALREYGRLSGVQIIFSEDLVRGLRAPALRGVYSATDALERLLAGSGLVARRTSTGAVMIVREGSGPQGEGAAAGDSAAARVEDVVVTGSRITGVPPSSPVHTVTRSDIEQAGYGTVGDVIRSLPENFNGGQNPGVVSAPLTLHNNTTNSTTVNLRGLGSDATLALLNGRRLPPDGYGQSADISTIPLAAIQRVEVLTDGSSAIYGSDAIAGVANFILKTRYDGGEVSARVGGATQGGGLEQVYSALVGKTFSRWHALASVEYLNREAIFAHQRDFTATAPGDSNLGRQEERTSAMVSVGADITSRLSFNLDALWAHRRATYTDHYQVALPAYPHQMDLPSHSIAGGFKLALPLEWNLRLDGGASSTDATDISGYLGIEFNYRNETNFVEGLAEGTLLSLPGGAVKVAFGGGHRNERFVSGYTFLGMSRPLAAGSRNIDYLFAELRIPVVSSYDDYGTGGMDLSFSGRIEEYSDFGSSSTPKVGLRYVPIRGLALRGTWGESFKAPSFWQLYTGQSAYLGLASIYGGMGGGTVIQASGGNPNLRPERSTSWTLGAEYEPPKVPGMKIGATYFNIDYTDRVITPISTLTTALTDPAFTDFIIRNPTPAQQAEIIGRAPSLTNGTGATYDPSSVIAIVLRYNANAAAYQVEGVDLSYRQTFNLAKGELSAFANATWIQVKQQTLPTLPLCPSSEHLAQLAA</sequence>
<evidence type="ECO:0000256" key="6">
    <source>
        <dbReference type="ARBA" id="ARBA00023004"/>
    </source>
</evidence>
<proteinExistence type="inferred from homology"/>
<dbReference type="Gene3D" id="2.170.130.10">
    <property type="entry name" value="TonB-dependent receptor, plug domain"/>
    <property type="match status" value="1"/>
</dbReference>
<comment type="caution">
    <text evidence="13">The sequence shown here is derived from an EMBL/GenBank/DDBJ whole genome shotgun (WGS) entry which is preliminary data.</text>
</comment>
<evidence type="ECO:0000256" key="11">
    <source>
        <dbReference type="RuleBase" id="RU003357"/>
    </source>
</evidence>
<dbReference type="RefSeq" id="WP_140928765.1">
    <property type="nucleotide sequence ID" value="NZ_VFSU01000029.1"/>
</dbReference>
<keyword evidence="7 11" id="KW-0798">TonB box</keyword>
<dbReference type="InterPro" id="IPR036942">
    <property type="entry name" value="Beta-barrel_TonB_sf"/>
</dbReference>
<keyword evidence="6" id="KW-0408">Iron</keyword>
<keyword evidence="4" id="KW-0406">Ion transport</keyword>
<evidence type="ECO:0000256" key="9">
    <source>
        <dbReference type="ARBA" id="ARBA00023237"/>
    </source>
</evidence>
<dbReference type="OrthoDB" id="7051241at2"/>
<dbReference type="Gene3D" id="2.40.170.20">
    <property type="entry name" value="TonB-dependent receptor, beta-barrel domain"/>
    <property type="match status" value="1"/>
</dbReference>
<keyword evidence="9 10" id="KW-0998">Cell outer membrane</keyword>
<dbReference type="GO" id="GO:0006826">
    <property type="term" value="P:iron ion transport"/>
    <property type="evidence" value="ECO:0007669"/>
    <property type="project" value="UniProtKB-KW"/>
</dbReference>
<dbReference type="InterPro" id="IPR000531">
    <property type="entry name" value="Beta-barrel_TonB"/>
</dbReference>
<name>A0A501XGS9_9SPHN</name>
<dbReference type="Pfam" id="PF07715">
    <property type="entry name" value="Plug"/>
    <property type="match status" value="1"/>
</dbReference>
<evidence type="ECO:0000256" key="1">
    <source>
        <dbReference type="ARBA" id="ARBA00004571"/>
    </source>
</evidence>
<evidence type="ECO:0000256" key="2">
    <source>
        <dbReference type="ARBA" id="ARBA00022448"/>
    </source>
</evidence>
<accession>A0A501XGS9</accession>
<dbReference type="PROSITE" id="PS52016">
    <property type="entry name" value="TONB_DEPENDENT_REC_3"/>
    <property type="match status" value="1"/>
</dbReference>
<dbReference type="EMBL" id="VFSU01000029">
    <property type="protein sequence ID" value="TPE59756.1"/>
    <property type="molecule type" value="Genomic_DNA"/>
</dbReference>
<gene>
    <name evidence="13" type="ORF">FJQ54_12520</name>
</gene>
<keyword evidence="2 10" id="KW-0813">Transport</keyword>
<evidence type="ECO:0000259" key="12">
    <source>
        <dbReference type="SMART" id="SM00965"/>
    </source>
</evidence>
<dbReference type="PANTHER" id="PTHR47234">
    <property type="match status" value="1"/>
</dbReference>
<evidence type="ECO:0000256" key="5">
    <source>
        <dbReference type="ARBA" id="ARBA00022692"/>
    </source>
</evidence>
<keyword evidence="3 10" id="KW-1134">Transmembrane beta strand</keyword>
<keyword evidence="5 10" id="KW-0812">Transmembrane</keyword>
<evidence type="ECO:0000256" key="4">
    <source>
        <dbReference type="ARBA" id="ARBA00022496"/>
    </source>
</evidence>
<evidence type="ECO:0000256" key="7">
    <source>
        <dbReference type="ARBA" id="ARBA00023077"/>
    </source>
</evidence>
<feature type="domain" description="Secretin/TonB short N-terminal" evidence="12">
    <location>
        <begin position="64"/>
        <end position="115"/>
    </location>
</feature>
<dbReference type="SUPFAM" id="SSF56935">
    <property type="entry name" value="Porins"/>
    <property type="match status" value="1"/>
</dbReference>
<keyword evidence="8 10" id="KW-0472">Membrane</keyword>
<evidence type="ECO:0000256" key="8">
    <source>
        <dbReference type="ARBA" id="ARBA00023136"/>
    </source>
</evidence>
<dbReference type="SMART" id="SM00965">
    <property type="entry name" value="STN"/>
    <property type="match status" value="1"/>
</dbReference>
<keyword evidence="4" id="KW-0410">Iron transport</keyword>
<dbReference type="PANTHER" id="PTHR47234:SF3">
    <property type="entry name" value="SECRETIN_TONB SHORT N-TERMINAL DOMAIN-CONTAINING PROTEIN"/>
    <property type="match status" value="1"/>
</dbReference>
<dbReference type="Gene3D" id="3.55.50.30">
    <property type="match status" value="1"/>
</dbReference>
<dbReference type="Proteomes" id="UP000319897">
    <property type="component" value="Unassembled WGS sequence"/>
</dbReference>
<dbReference type="InterPro" id="IPR011662">
    <property type="entry name" value="Secretin/TonB_short_N"/>
</dbReference>
<dbReference type="AlphaFoldDB" id="A0A501XGS9"/>
<comment type="similarity">
    <text evidence="10 11">Belongs to the TonB-dependent receptor family.</text>
</comment>
<dbReference type="GO" id="GO:0009279">
    <property type="term" value="C:cell outer membrane"/>
    <property type="evidence" value="ECO:0007669"/>
    <property type="project" value="UniProtKB-SubCell"/>
</dbReference>
<keyword evidence="13" id="KW-0675">Receptor</keyword>
<dbReference type="Pfam" id="PF07660">
    <property type="entry name" value="STN"/>
    <property type="match status" value="1"/>
</dbReference>
<reference evidence="13 14" key="1">
    <citation type="submission" date="2019-06" db="EMBL/GenBank/DDBJ databases">
        <authorList>
            <person name="Lee I."/>
            <person name="Jang G.I."/>
            <person name="Hwang C.Y."/>
        </authorList>
    </citation>
    <scope>NUCLEOTIDE SEQUENCE [LARGE SCALE GENOMIC DNA]</scope>
    <source>
        <strain evidence="13 14">PAMC 28131</strain>
    </source>
</reference>
<keyword evidence="14" id="KW-1185">Reference proteome</keyword>
<protein>
    <submittedName>
        <fullName evidence="13">TonB-dependent receptor</fullName>
    </submittedName>
</protein>
<dbReference type="InterPro" id="IPR012910">
    <property type="entry name" value="Plug_dom"/>
</dbReference>
<dbReference type="InterPro" id="IPR037066">
    <property type="entry name" value="Plug_dom_sf"/>
</dbReference>
<comment type="subcellular location">
    <subcellularLocation>
        <location evidence="1 10">Cell outer membrane</location>
        <topology evidence="1 10">Multi-pass membrane protein</topology>
    </subcellularLocation>
</comment>
<dbReference type="Pfam" id="PF00593">
    <property type="entry name" value="TonB_dep_Rec_b-barrel"/>
    <property type="match status" value="1"/>
</dbReference>
<evidence type="ECO:0000313" key="14">
    <source>
        <dbReference type="Proteomes" id="UP000319897"/>
    </source>
</evidence>
<evidence type="ECO:0000256" key="3">
    <source>
        <dbReference type="ARBA" id="ARBA00022452"/>
    </source>
</evidence>
<evidence type="ECO:0000313" key="13">
    <source>
        <dbReference type="EMBL" id="TPE59756.1"/>
    </source>
</evidence>
<evidence type="ECO:0000256" key="10">
    <source>
        <dbReference type="PROSITE-ProRule" id="PRU01360"/>
    </source>
</evidence>
<organism evidence="13 14">
    <name type="scientific">Sandaracinobacter neustonicus</name>
    <dbReference type="NCBI Taxonomy" id="1715348"/>
    <lineage>
        <taxon>Bacteria</taxon>
        <taxon>Pseudomonadati</taxon>
        <taxon>Pseudomonadota</taxon>
        <taxon>Alphaproteobacteria</taxon>
        <taxon>Sphingomonadales</taxon>
        <taxon>Sphingosinicellaceae</taxon>
        <taxon>Sandaracinobacter</taxon>
    </lineage>
</organism>
<dbReference type="InterPro" id="IPR039426">
    <property type="entry name" value="TonB-dep_rcpt-like"/>
</dbReference>